<dbReference type="Gene3D" id="3.10.490.10">
    <property type="entry name" value="Gamma-glutamyl cyclotransferase-like"/>
    <property type="match status" value="1"/>
</dbReference>
<dbReference type="CDD" id="cd06661">
    <property type="entry name" value="GGCT_like"/>
    <property type="match status" value="1"/>
</dbReference>
<sequence length="231" mass="26539">MELKPWYPSDYRHALKNILTSSEVNHFLNKPDCGPRFVYGPLMLPTVLRYHIHMNQHIDISKTMTQATLHGYRLCKFADSSPPVIIRSTDPQSVVQGMLIFGLNNEQRNAIYDFEAGLMDLCSVQVDIWQWDDEYSRSVRTVDGVGAFQWNSSSEGLTPLEATSWSVDDFLESAFYDHVRHSQMALEAEEKLPASVQLEEEVDPPHSSEQHLSPRRDRGRFRSPLDDIPEM</sequence>
<proteinExistence type="predicted"/>
<dbReference type="InterPro" id="IPR009288">
    <property type="entry name" value="AIG2-like_dom"/>
</dbReference>
<dbReference type="InterPro" id="IPR013024">
    <property type="entry name" value="GGCT-like"/>
</dbReference>
<comment type="caution">
    <text evidence="3">The sequence shown here is derived from an EMBL/GenBank/DDBJ whole genome shotgun (WGS) entry which is preliminary data.</text>
</comment>
<dbReference type="Pfam" id="PF06094">
    <property type="entry name" value="GGACT"/>
    <property type="match status" value="1"/>
</dbReference>
<feature type="domain" description="Gamma-glutamylcyclotransferase AIG2-like" evidence="2">
    <location>
        <begin position="37"/>
        <end position="165"/>
    </location>
</feature>
<feature type="region of interest" description="Disordered" evidence="1">
    <location>
        <begin position="190"/>
        <end position="231"/>
    </location>
</feature>
<organism evidence="3 4">
    <name type="scientific">Paecilomyces lecythidis</name>
    <dbReference type="NCBI Taxonomy" id="3004212"/>
    <lineage>
        <taxon>Eukaryota</taxon>
        <taxon>Fungi</taxon>
        <taxon>Dikarya</taxon>
        <taxon>Ascomycota</taxon>
        <taxon>Pezizomycotina</taxon>
        <taxon>Eurotiomycetes</taxon>
        <taxon>Eurotiomycetidae</taxon>
        <taxon>Eurotiales</taxon>
        <taxon>Thermoascaceae</taxon>
        <taxon>Paecilomyces</taxon>
    </lineage>
</organism>
<feature type="compositionally biased region" description="Basic and acidic residues" evidence="1">
    <location>
        <begin position="203"/>
        <end position="216"/>
    </location>
</feature>
<evidence type="ECO:0000259" key="2">
    <source>
        <dbReference type="Pfam" id="PF06094"/>
    </source>
</evidence>
<evidence type="ECO:0000313" key="4">
    <source>
        <dbReference type="Proteomes" id="UP001583193"/>
    </source>
</evidence>
<dbReference type="EMBL" id="JAVDPF010000003">
    <property type="protein sequence ID" value="KAL1885194.1"/>
    <property type="molecule type" value="Genomic_DNA"/>
</dbReference>
<evidence type="ECO:0000256" key="1">
    <source>
        <dbReference type="SAM" id="MobiDB-lite"/>
    </source>
</evidence>
<protein>
    <recommendedName>
        <fullName evidence="2">Gamma-glutamylcyclotransferase AIG2-like domain-containing protein</fullName>
    </recommendedName>
</protein>
<name>A0ABR3YAU5_9EURO</name>
<dbReference type="Proteomes" id="UP001583193">
    <property type="component" value="Unassembled WGS sequence"/>
</dbReference>
<evidence type="ECO:0000313" key="3">
    <source>
        <dbReference type="EMBL" id="KAL1885194.1"/>
    </source>
</evidence>
<keyword evidence="4" id="KW-1185">Reference proteome</keyword>
<accession>A0ABR3YAU5</accession>
<gene>
    <name evidence="3" type="ORF">Plec18167_001851</name>
</gene>
<reference evidence="3 4" key="1">
    <citation type="journal article" date="2024" name="IMA Fungus">
        <title>IMA Genome - F19 : A genome assembly and annotation guide to empower mycologists, including annotated draft genome sequences of Ceratocystis pirilliformis, Diaporthe australafricana, Fusarium ophioides, Paecilomyces lecythidis, and Sporothrix stenoceras.</title>
        <authorList>
            <person name="Aylward J."/>
            <person name="Wilson A.M."/>
            <person name="Visagie C.M."/>
            <person name="Spraker J."/>
            <person name="Barnes I."/>
            <person name="Buitendag C."/>
            <person name="Ceriani C."/>
            <person name="Del Mar Angel L."/>
            <person name="du Plessis D."/>
            <person name="Fuchs T."/>
            <person name="Gasser K."/>
            <person name="Kramer D."/>
            <person name="Li W."/>
            <person name="Munsamy K."/>
            <person name="Piso A."/>
            <person name="Price J.L."/>
            <person name="Sonnekus B."/>
            <person name="Thomas C."/>
            <person name="van der Nest A."/>
            <person name="van Dijk A."/>
            <person name="van Heerden A."/>
            <person name="van Vuuren N."/>
            <person name="Yilmaz N."/>
            <person name="Duong T.A."/>
            <person name="van der Merwe N.A."/>
            <person name="Wingfield M.J."/>
            <person name="Wingfield B.D."/>
        </authorList>
    </citation>
    <scope>NUCLEOTIDE SEQUENCE [LARGE SCALE GENOMIC DNA]</scope>
    <source>
        <strain evidence="3 4">CMW 18167</strain>
    </source>
</reference>